<proteinExistence type="predicted"/>
<evidence type="ECO:0008006" key="3">
    <source>
        <dbReference type="Google" id="ProtNLM"/>
    </source>
</evidence>
<dbReference type="InterPro" id="IPR009702">
    <property type="entry name" value="DUF1284"/>
</dbReference>
<dbReference type="RefSeq" id="WP_126991745.1">
    <property type="nucleotide sequence ID" value="NZ_JTFC01000042.1"/>
</dbReference>
<comment type="caution">
    <text evidence="1">The sequence shown here is derived from an EMBL/GenBank/DDBJ whole genome shotgun (WGS) entry which is preliminary data.</text>
</comment>
<gene>
    <name evidence="1" type="ORF">QI30_16740</name>
</gene>
<evidence type="ECO:0000313" key="2">
    <source>
        <dbReference type="Proteomes" id="UP000288623"/>
    </source>
</evidence>
<dbReference type="OrthoDB" id="121064at2"/>
<dbReference type="AlphaFoldDB" id="A0A433RPS7"/>
<dbReference type="EMBL" id="JTFC01000042">
    <property type="protein sequence ID" value="RUS52416.1"/>
    <property type="molecule type" value="Genomic_DNA"/>
</dbReference>
<dbReference type="Proteomes" id="UP000288623">
    <property type="component" value="Unassembled WGS sequence"/>
</dbReference>
<organism evidence="1 2">
    <name type="scientific">Candidatus Kurthia intestinigallinarum</name>
    <dbReference type="NCBI Taxonomy" id="1562256"/>
    <lineage>
        <taxon>Bacteria</taxon>
        <taxon>Bacillati</taxon>
        <taxon>Bacillota</taxon>
        <taxon>Bacilli</taxon>
        <taxon>Bacillales</taxon>
        <taxon>Caryophanaceae</taxon>
        <taxon>Kurthia</taxon>
    </lineage>
</organism>
<reference evidence="1 2" key="1">
    <citation type="submission" date="2014-11" db="EMBL/GenBank/DDBJ databases">
        <title>Genome sequence and analysis of novel Kurthia sp.</title>
        <authorList>
            <person name="Lawson J.N."/>
            <person name="Gonzalez J.E."/>
            <person name="Rinauldi L."/>
            <person name="Xuan Z."/>
            <person name="Firman A."/>
            <person name="Shaddox L."/>
            <person name="Trudeau A."/>
            <person name="Shah S."/>
            <person name="Reiman D."/>
        </authorList>
    </citation>
    <scope>NUCLEOTIDE SEQUENCE [LARGE SCALE GENOMIC DNA]</scope>
    <source>
        <strain evidence="1 2">3B1D</strain>
    </source>
</reference>
<accession>A0A433RPS7</accession>
<sequence length="141" mass="16193">MYQLRGHHIFCMVGYQGVGYSKEYADNMTAVHNKLQQQPQKLVQLISGPDMLCAKFPCYQENHCHEKRIYAQDAAILDFLGLQVGQIVSWATIEQRLKIYAKPNSIQTLCGHCTWRKFGYCEQGFKHLLDGHGLQDVKFSP</sequence>
<dbReference type="Pfam" id="PF06935">
    <property type="entry name" value="DUF1284"/>
    <property type="match status" value="1"/>
</dbReference>
<protein>
    <recommendedName>
        <fullName evidence="3">DUF1284 domain-containing protein</fullName>
    </recommendedName>
</protein>
<evidence type="ECO:0000313" key="1">
    <source>
        <dbReference type="EMBL" id="RUS52416.1"/>
    </source>
</evidence>
<name>A0A433RPS7_9BACL</name>
<keyword evidence="2" id="KW-1185">Reference proteome</keyword>